<evidence type="ECO:0000313" key="4">
    <source>
        <dbReference type="Proteomes" id="UP000236151"/>
    </source>
</evidence>
<dbReference type="Proteomes" id="UP000236151">
    <property type="component" value="Unassembled WGS sequence"/>
</dbReference>
<dbReference type="NCBIfam" id="TIGR00051">
    <property type="entry name" value="YbgC/FadM family acyl-CoA thioesterase"/>
    <property type="match status" value="1"/>
</dbReference>
<dbReference type="InterPro" id="IPR029069">
    <property type="entry name" value="HotDog_dom_sf"/>
</dbReference>
<dbReference type="SUPFAM" id="SSF54637">
    <property type="entry name" value="Thioesterase/thiol ester dehydrase-isomerase"/>
    <property type="match status" value="1"/>
</dbReference>
<dbReference type="CDD" id="cd00586">
    <property type="entry name" value="4HBT"/>
    <property type="match status" value="1"/>
</dbReference>
<protein>
    <submittedName>
        <fullName evidence="3">4-hydroxybenzoyl-CoA thioesterase</fullName>
    </submittedName>
</protein>
<dbReference type="PANTHER" id="PTHR31793">
    <property type="entry name" value="4-HYDROXYBENZOYL-COA THIOESTERASE FAMILY MEMBER"/>
    <property type="match status" value="1"/>
</dbReference>
<dbReference type="InterPro" id="IPR050563">
    <property type="entry name" value="4-hydroxybenzoyl-CoA_TE"/>
</dbReference>
<dbReference type="Gene3D" id="3.10.129.10">
    <property type="entry name" value="Hotdog Thioesterase"/>
    <property type="match status" value="1"/>
</dbReference>
<dbReference type="PANTHER" id="PTHR31793:SF27">
    <property type="entry name" value="NOVEL THIOESTERASE SUPERFAMILY DOMAIN AND SAPOSIN A-TYPE DOMAIN CONTAINING PROTEIN (0610012H03RIK)"/>
    <property type="match status" value="1"/>
</dbReference>
<dbReference type="RefSeq" id="WP_103080182.1">
    <property type="nucleotide sequence ID" value="NZ_CP021850.1"/>
</dbReference>
<name>A0A2K2FQL6_9CLOT</name>
<sequence length="141" mass="16481">MFISETHFTVRYAETDQMGIVHHSNYPIWFEAGRTDFIRKMGMPYSSIEKEGLMLPLLELKCKFQAPARYEDEVVVKTWIKEATYTRLTFSYEVIKAGENEILTLGETMHVWTNRDLKPVNIKKNAPHIYALIMECMKLGD</sequence>
<dbReference type="InterPro" id="IPR006684">
    <property type="entry name" value="YbgC/YbaW"/>
</dbReference>
<dbReference type="AlphaFoldDB" id="A0A2K2FQL6"/>
<dbReference type="PIRSF" id="PIRSF003230">
    <property type="entry name" value="YbgC"/>
    <property type="match status" value="1"/>
</dbReference>
<proteinExistence type="inferred from homology"/>
<dbReference type="GO" id="GO:0047617">
    <property type="term" value="F:fatty acyl-CoA hydrolase activity"/>
    <property type="evidence" value="ECO:0007669"/>
    <property type="project" value="TreeGrafter"/>
</dbReference>
<dbReference type="OrthoDB" id="9800856at2"/>
<accession>A0A2K2FQL6</accession>
<dbReference type="KEGG" id="cthd:CDO33_05710"/>
<gene>
    <name evidence="3" type="ORF">CDQ84_02685</name>
</gene>
<evidence type="ECO:0000256" key="1">
    <source>
        <dbReference type="ARBA" id="ARBA00005953"/>
    </source>
</evidence>
<dbReference type="EMBL" id="NIOJ01000004">
    <property type="protein sequence ID" value="PNU01054.1"/>
    <property type="molecule type" value="Genomic_DNA"/>
</dbReference>
<comment type="similarity">
    <text evidence="1">Belongs to the 4-hydroxybenzoyl-CoA thioesterase family.</text>
</comment>
<dbReference type="Pfam" id="PF13279">
    <property type="entry name" value="4HBT_2"/>
    <property type="match status" value="1"/>
</dbReference>
<organism evidence="3 4">
    <name type="scientific">Clostridium thermosuccinogenes</name>
    <dbReference type="NCBI Taxonomy" id="84032"/>
    <lineage>
        <taxon>Bacteria</taxon>
        <taxon>Bacillati</taxon>
        <taxon>Bacillota</taxon>
        <taxon>Clostridia</taxon>
        <taxon>Eubacteriales</taxon>
        <taxon>Clostridiaceae</taxon>
        <taxon>Clostridium</taxon>
    </lineage>
</organism>
<reference evidence="3 4" key="1">
    <citation type="submission" date="2017-06" db="EMBL/GenBank/DDBJ databases">
        <title>Investigating the central metabolism of Clostridium thermosuccinogenes.</title>
        <authorList>
            <person name="Koendjbiharie J.G."/>
            <person name="van Kranenburg R."/>
        </authorList>
    </citation>
    <scope>NUCLEOTIDE SEQUENCE [LARGE SCALE GENOMIC DNA]</scope>
    <source>
        <strain evidence="3 4">DSM 5806</strain>
    </source>
</reference>
<comment type="caution">
    <text evidence="3">The sequence shown here is derived from an EMBL/GenBank/DDBJ whole genome shotgun (WGS) entry which is preliminary data.</text>
</comment>
<keyword evidence="4" id="KW-1185">Reference proteome</keyword>
<keyword evidence="2" id="KW-0378">Hydrolase</keyword>
<evidence type="ECO:0000256" key="2">
    <source>
        <dbReference type="ARBA" id="ARBA00022801"/>
    </source>
</evidence>
<evidence type="ECO:0000313" key="3">
    <source>
        <dbReference type="EMBL" id="PNU01054.1"/>
    </source>
</evidence>